<reference evidence="1 2" key="1">
    <citation type="submission" date="2017-05" db="EMBL/GenBank/DDBJ databases">
        <title>The draft genome sequence of Idiomarina salinarum WNB302.</title>
        <authorList>
            <person name="Sun Y."/>
            <person name="Chen B."/>
            <person name="Du Z."/>
        </authorList>
    </citation>
    <scope>NUCLEOTIDE SEQUENCE [LARGE SCALE GENOMIC DNA]</scope>
    <source>
        <strain evidence="1 2">WNB302</strain>
    </source>
</reference>
<dbReference type="Pfam" id="PF14903">
    <property type="entry name" value="WG_beta_rep"/>
    <property type="match status" value="2"/>
</dbReference>
<evidence type="ECO:0000313" key="1">
    <source>
        <dbReference type="EMBL" id="OZV69704.1"/>
    </source>
</evidence>
<sequence>MRHLILFFTAIIMFPLFMYPQDISGIDYISPFHEGLAAIKKGNEWAFITTNGELVIDYRSDVVVSSMDDMAYPVFNSERCLIVEEKKGISYFGYIDTSGKTVIEPQFLNATNFNNGLAIILKLYKDVIGQNDVLDKRMIDYNYMELTINPNGDIVHYLSKKPTHITLSKNFLPRPPEIRSKFLNKQVIAIKDKNNTYSIKKI</sequence>
<evidence type="ECO:0000313" key="2">
    <source>
        <dbReference type="Proteomes" id="UP000216840"/>
    </source>
</evidence>
<dbReference type="OrthoDB" id="5464673at2"/>
<accession>A0A265UWL9</accession>
<name>A0A265UWL9_9FLAO</name>
<keyword evidence="2" id="KW-1185">Reference proteome</keyword>
<dbReference type="EMBL" id="NGJN01000002">
    <property type="protein sequence ID" value="OZV69704.1"/>
    <property type="molecule type" value="Genomic_DNA"/>
</dbReference>
<dbReference type="InterPro" id="IPR032774">
    <property type="entry name" value="WG_beta_rep"/>
</dbReference>
<dbReference type="AlphaFoldDB" id="A0A265UWL9"/>
<evidence type="ECO:0008006" key="3">
    <source>
        <dbReference type="Google" id="ProtNLM"/>
    </source>
</evidence>
<protein>
    <recommendedName>
        <fullName evidence="3">WG repeat-containing protein</fullName>
    </recommendedName>
</protein>
<comment type="caution">
    <text evidence="1">The sequence shown here is derived from an EMBL/GenBank/DDBJ whole genome shotgun (WGS) entry which is preliminary data.</text>
</comment>
<proteinExistence type="predicted"/>
<organism evidence="1 2">
    <name type="scientific">Winogradskyella aurantia</name>
    <dbReference type="NCBI Taxonomy" id="1915063"/>
    <lineage>
        <taxon>Bacteria</taxon>
        <taxon>Pseudomonadati</taxon>
        <taxon>Bacteroidota</taxon>
        <taxon>Flavobacteriia</taxon>
        <taxon>Flavobacteriales</taxon>
        <taxon>Flavobacteriaceae</taxon>
        <taxon>Winogradskyella</taxon>
    </lineage>
</organism>
<dbReference type="RefSeq" id="WP_094967296.1">
    <property type="nucleotide sequence ID" value="NZ_NGJN01000002.1"/>
</dbReference>
<dbReference type="Proteomes" id="UP000216840">
    <property type="component" value="Unassembled WGS sequence"/>
</dbReference>
<gene>
    <name evidence="1" type="ORF">CA834_03520</name>
</gene>